<evidence type="ECO:0000256" key="2">
    <source>
        <dbReference type="ARBA" id="ARBA00022679"/>
    </source>
</evidence>
<evidence type="ECO:0000313" key="6">
    <source>
        <dbReference type="Proteomes" id="UP000799439"/>
    </source>
</evidence>
<evidence type="ECO:0000256" key="3">
    <source>
        <dbReference type="ARBA" id="ARBA00022691"/>
    </source>
</evidence>
<evidence type="ECO:0000313" key="5">
    <source>
        <dbReference type="EMBL" id="KAF2152731.1"/>
    </source>
</evidence>
<dbReference type="AlphaFoldDB" id="A0A9P4J027"/>
<dbReference type="InterPro" id="IPR016461">
    <property type="entry name" value="COMT-like"/>
</dbReference>
<keyword evidence="3" id="KW-0949">S-adenosyl-L-methionine</keyword>
<dbReference type="InterPro" id="IPR029063">
    <property type="entry name" value="SAM-dependent_MTases_sf"/>
</dbReference>
<dbReference type="Proteomes" id="UP000799439">
    <property type="component" value="Unassembled WGS sequence"/>
</dbReference>
<comment type="caution">
    <text evidence="5">The sequence shown here is derived from an EMBL/GenBank/DDBJ whole genome shotgun (WGS) entry which is preliminary data.</text>
</comment>
<evidence type="ECO:0000256" key="1">
    <source>
        <dbReference type="ARBA" id="ARBA00022603"/>
    </source>
</evidence>
<dbReference type="Gene3D" id="3.40.50.150">
    <property type="entry name" value="Vaccinia Virus protein VP39"/>
    <property type="match status" value="1"/>
</dbReference>
<name>A0A9P4J027_9PEZI</name>
<dbReference type="GO" id="GO:0008171">
    <property type="term" value="F:O-methyltransferase activity"/>
    <property type="evidence" value="ECO:0007669"/>
    <property type="project" value="InterPro"/>
</dbReference>
<dbReference type="EMBL" id="ML996086">
    <property type="protein sequence ID" value="KAF2152731.1"/>
    <property type="molecule type" value="Genomic_DNA"/>
</dbReference>
<gene>
    <name evidence="5" type="ORF">K461DRAFT_328097</name>
</gene>
<dbReference type="CDD" id="cd02440">
    <property type="entry name" value="AdoMet_MTases"/>
    <property type="match status" value="1"/>
</dbReference>
<dbReference type="GO" id="GO:0032259">
    <property type="term" value="P:methylation"/>
    <property type="evidence" value="ECO:0007669"/>
    <property type="project" value="UniProtKB-KW"/>
</dbReference>
<accession>A0A9P4J027</accession>
<dbReference type="SUPFAM" id="SSF46785">
    <property type="entry name" value="Winged helix' DNA-binding domain"/>
    <property type="match status" value="1"/>
</dbReference>
<dbReference type="PANTHER" id="PTHR43712:SF16">
    <property type="entry name" value="O-METHYLTRANSFERASE ELCB"/>
    <property type="match status" value="1"/>
</dbReference>
<dbReference type="Gene3D" id="1.10.10.10">
    <property type="entry name" value="Winged helix-like DNA-binding domain superfamily/Winged helix DNA-binding domain"/>
    <property type="match status" value="1"/>
</dbReference>
<evidence type="ECO:0000259" key="4">
    <source>
        <dbReference type="Pfam" id="PF00891"/>
    </source>
</evidence>
<dbReference type="Pfam" id="PF00891">
    <property type="entry name" value="Methyltransf_2"/>
    <property type="match status" value="1"/>
</dbReference>
<dbReference type="InterPro" id="IPR036390">
    <property type="entry name" value="WH_DNA-bd_sf"/>
</dbReference>
<dbReference type="SUPFAM" id="SSF53335">
    <property type="entry name" value="S-adenosyl-L-methionine-dependent methyltransferases"/>
    <property type="match status" value="1"/>
</dbReference>
<organism evidence="5 6">
    <name type="scientific">Myriangium duriaei CBS 260.36</name>
    <dbReference type="NCBI Taxonomy" id="1168546"/>
    <lineage>
        <taxon>Eukaryota</taxon>
        <taxon>Fungi</taxon>
        <taxon>Dikarya</taxon>
        <taxon>Ascomycota</taxon>
        <taxon>Pezizomycotina</taxon>
        <taxon>Dothideomycetes</taxon>
        <taxon>Dothideomycetidae</taxon>
        <taxon>Myriangiales</taxon>
        <taxon>Myriangiaceae</taxon>
        <taxon>Myriangium</taxon>
    </lineage>
</organism>
<keyword evidence="1" id="KW-0489">Methyltransferase</keyword>
<proteinExistence type="predicted"/>
<keyword evidence="2" id="KW-0808">Transferase</keyword>
<dbReference type="InterPro" id="IPR036388">
    <property type="entry name" value="WH-like_DNA-bd_sf"/>
</dbReference>
<reference evidence="5" key="1">
    <citation type="journal article" date="2020" name="Stud. Mycol.">
        <title>101 Dothideomycetes genomes: a test case for predicting lifestyles and emergence of pathogens.</title>
        <authorList>
            <person name="Haridas S."/>
            <person name="Albert R."/>
            <person name="Binder M."/>
            <person name="Bloem J."/>
            <person name="Labutti K."/>
            <person name="Salamov A."/>
            <person name="Andreopoulos B."/>
            <person name="Baker S."/>
            <person name="Barry K."/>
            <person name="Bills G."/>
            <person name="Bluhm B."/>
            <person name="Cannon C."/>
            <person name="Castanera R."/>
            <person name="Culley D."/>
            <person name="Daum C."/>
            <person name="Ezra D."/>
            <person name="Gonzalez J."/>
            <person name="Henrissat B."/>
            <person name="Kuo A."/>
            <person name="Liang C."/>
            <person name="Lipzen A."/>
            <person name="Lutzoni F."/>
            <person name="Magnuson J."/>
            <person name="Mondo S."/>
            <person name="Nolan M."/>
            <person name="Ohm R."/>
            <person name="Pangilinan J."/>
            <person name="Park H.-J."/>
            <person name="Ramirez L."/>
            <person name="Alfaro M."/>
            <person name="Sun H."/>
            <person name="Tritt A."/>
            <person name="Yoshinaga Y."/>
            <person name="Zwiers L.-H."/>
            <person name="Turgeon B."/>
            <person name="Goodwin S."/>
            <person name="Spatafora J."/>
            <person name="Crous P."/>
            <person name="Grigoriev I."/>
        </authorList>
    </citation>
    <scope>NUCLEOTIDE SEQUENCE</scope>
    <source>
        <strain evidence="5">CBS 260.36</strain>
    </source>
</reference>
<dbReference type="InterPro" id="IPR001077">
    <property type="entry name" value="COMT_C"/>
</dbReference>
<feature type="domain" description="O-methyltransferase C-terminal" evidence="4">
    <location>
        <begin position="186"/>
        <end position="392"/>
    </location>
</feature>
<dbReference type="PANTHER" id="PTHR43712">
    <property type="entry name" value="PUTATIVE (AFU_ORTHOLOGUE AFUA_4G14580)-RELATED"/>
    <property type="match status" value="1"/>
</dbReference>
<keyword evidence="6" id="KW-1185">Reference proteome</keyword>
<dbReference type="OrthoDB" id="1606438at2759"/>
<protein>
    <submittedName>
        <fullName evidence="5">O-methyltransferase</fullName>
    </submittedName>
</protein>
<sequence>MTASPLTKLAEELLENARALDSYNQKHGFEPVSFERESFIDLPLEVENQRKTVIDLAQDLKRLAQGPRDLLFESCNHFGDLANLDFIYHHKLASFVPLDNDISYAELAMATNIDEVFVRRMVRVGMMNRIFIETANGRVRHSAASRILHEEPGAMDACGFLLQEMFPAAAKMVEATQKYPSSGEPNETAFNVAFNTSRPFYLELEASPERARRFGSAMRWMSRGGRFSNDHLIRGYDWASIDRAGGLVVDIGGGHGAVSIALANATKELRFLVQDLPISASQGEKLLAAELKERISFMPHDFFAPQPIEGADVYFFRYILHNWSDKYAERILKAAVPAMRHGSRIVCVDFLPGDHSETRWSDKQPYNMDMIQAIGWNSIERTSSDWARLFTTTDKRLKFLGTRTPPGCSVSIIEARFDDPAGATSTNGVSG</sequence>
<dbReference type="PROSITE" id="PS51683">
    <property type="entry name" value="SAM_OMT_II"/>
    <property type="match status" value="1"/>
</dbReference>